<dbReference type="InterPro" id="IPR018484">
    <property type="entry name" value="FGGY_N"/>
</dbReference>
<dbReference type="GO" id="GO:0005829">
    <property type="term" value="C:cytosol"/>
    <property type="evidence" value="ECO:0007669"/>
    <property type="project" value="TreeGrafter"/>
</dbReference>
<keyword evidence="6" id="KW-0547">Nucleotide-binding</keyword>
<evidence type="ECO:0000259" key="7">
    <source>
        <dbReference type="Pfam" id="PF00370"/>
    </source>
</evidence>
<keyword evidence="10" id="KW-1185">Reference proteome</keyword>
<comment type="function">
    <text evidence="6">Highly specific D-xylulose kinase which participates in the catabolism of xylose. Xylose is a major component of hemicelluloses such as xylan. Most fungi utilize D-xylose via three enzymatic reactions, xylose reductase (XR), xylitol dehydrogenase (XDH), and xylulokinase, to form xylulose 5-phosphate, which enters pentose phosphate pathway.</text>
</comment>
<gene>
    <name evidence="9" type="ORF">BT96DRAFT_965616</name>
</gene>
<evidence type="ECO:0000256" key="1">
    <source>
        <dbReference type="ARBA" id="ARBA00009156"/>
    </source>
</evidence>
<dbReference type="EC" id="2.7.1.17" evidence="6"/>
<dbReference type="PANTHER" id="PTHR10196">
    <property type="entry name" value="SUGAR KINASE"/>
    <property type="match status" value="1"/>
</dbReference>
<evidence type="ECO:0000313" key="9">
    <source>
        <dbReference type="EMBL" id="KAE9399569.1"/>
    </source>
</evidence>
<dbReference type="GO" id="GO:0004856">
    <property type="term" value="F:D-xylulokinase activity"/>
    <property type="evidence" value="ECO:0007669"/>
    <property type="project" value="UniProtKB-UniRule"/>
</dbReference>
<dbReference type="GO" id="GO:0042732">
    <property type="term" value="P:D-xylose metabolic process"/>
    <property type="evidence" value="ECO:0007669"/>
    <property type="project" value="UniProtKB-UniRule"/>
</dbReference>
<dbReference type="GO" id="GO:0005997">
    <property type="term" value="P:xylulose metabolic process"/>
    <property type="evidence" value="ECO:0007669"/>
    <property type="project" value="TreeGrafter"/>
</dbReference>
<dbReference type="InterPro" id="IPR042024">
    <property type="entry name" value="D-XK_euk"/>
</dbReference>
<keyword evidence="2 6" id="KW-0859">Xylose metabolism</keyword>
<evidence type="ECO:0000256" key="3">
    <source>
        <dbReference type="ARBA" id="ARBA00022679"/>
    </source>
</evidence>
<keyword evidence="6" id="KW-0119">Carbohydrate metabolism</keyword>
<evidence type="ECO:0000256" key="2">
    <source>
        <dbReference type="ARBA" id="ARBA00022629"/>
    </source>
</evidence>
<comment type="catalytic activity">
    <reaction evidence="5 6">
        <text>D-xylulose + ATP = D-xylulose 5-phosphate + ADP + H(+)</text>
        <dbReference type="Rhea" id="RHEA:10964"/>
        <dbReference type="ChEBI" id="CHEBI:15378"/>
        <dbReference type="ChEBI" id="CHEBI:17140"/>
        <dbReference type="ChEBI" id="CHEBI:30616"/>
        <dbReference type="ChEBI" id="CHEBI:57737"/>
        <dbReference type="ChEBI" id="CHEBI:456216"/>
        <dbReference type="EC" id="2.7.1.17"/>
    </reaction>
</comment>
<keyword evidence="3 6" id="KW-0808">Transferase</keyword>
<dbReference type="PANTHER" id="PTHR10196:SF57">
    <property type="entry name" value="XYLULOSE KINASE"/>
    <property type="match status" value="1"/>
</dbReference>
<keyword evidence="6" id="KW-0067">ATP-binding</keyword>
<dbReference type="GO" id="GO:0005524">
    <property type="term" value="F:ATP binding"/>
    <property type="evidence" value="ECO:0007669"/>
    <property type="project" value="UniProtKB-UniRule"/>
</dbReference>
<dbReference type="Pfam" id="PF02782">
    <property type="entry name" value="FGGY_C"/>
    <property type="match status" value="1"/>
</dbReference>
<reference evidence="9" key="1">
    <citation type="journal article" date="2019" name="Environ. Microbiol.">
        <title>Fungal ecological strategies reflected in gene transcription - a case study of two litter decomposers.</title>
        <authorList>
            <person name="Barbi F."/>
            <person name="Kohler A."/>
            <person name="Barry K."/>
            <person name="Baskaran P."/>
            <person name="Daum C."/>
            <person name="Fauchery L."/>
            <person name="Ihrmark K."/>
            <person name="Kuo A."/>
            <person name="LaButti K."/>
            <person name="Lipzen A."/>
            <person name="Morin E."/>
            <person name="Grigoriev I.V."/>
            <person name="Henrissat B."/>
            <person name="Lindahl B."/>
            <person name="Martin F."/>
        </authorList>
    </citation>
    <scope>NUCLEOTIDE SEQUENCE</scope>
    <source>
        <strain evidence="9">JB14</strain>
    </source>
</reference>
<dbReference type="CDD" id="cd07776">
    <property type="entry name" value="ASKHA_NBD_FGGY_SpXK-like"/>
    <property type="match status" value="1"/>
</dbReference>
<dbReference type="SUPFAM" id="SSF53067">
    <property type="entry name" value="Actin-like ATPase domain"/>
    <property type="match status" value="2"/>
</dbReference>
<dbReference type="InterPro" id="IPR018485">
    <property type="entry name" value="FGGY_C"/>
</dbReference>
<evidence type="ECO:0000256" key="5">
    <source>
        <dbReference type="ARBA" id="ARBA00048885"/>
    </source>
</evidence>
<proteinExistence type="inferred from homology"/>
<protein>
    <recommendedName>
        <fullName evidence="6">Xylulose kinase</fullName>
        <ecNumber evidence="6">2.7.1.17</ecNumber>
    </recommendedName>
</protein>
<evidence type="ECO:0000259" key="8">
    <source>
        <dbReference type="Pfam" id="PF02782"/>
    </source>
</evidence>
<dbReference type="Pfam" id="PF00370">
    <property type="entry name" value="FGGY_N"/>
    <property type="match status" value="1"/>
</dbReference>
<dbReference type="AlphaFoldDB" id="A0A6A4HM84"/>
<feature type="domain" description="Carbohydrate kinase FGGY C-terminal" evidence="8">
    <location>
        <begin position="207"/>
        <end position="405"/>
    </location>
</feature>
<dbReference type="OrthoDB" id="1728974at2759"/>
<dbReference type="InterPro" id="IPR043129">
    <property type="entry name" value="ATPase_NBD"/>
</dbReference>
<evidence type="ECO:0000256" key="4">
    <source>
        <dbReference type="ARBA" id="ARBA00022777"/>
    </source>
</evidence>
<organism evidence="9 10">
    <name type="scientific">Gymnopus androsaceus JB14</name>
    <dbReference type="NCBI Taxonomy" id="1447944"/>
    <lineage>
        <taxon>Eukaryota</taxon>
        <taxon>Fungi</taxon>
        <taxon>Dikarya</taxon>
        <taxon>Basidiomycota</taxon>
        <taxon>Agaricomycotina</taxon>
        <taxon>Agaricomycetes</taxon>
        <taxon>Agaricomycetidae</taxon>
        <taxon>Agaricales</taxon>
        <taxon>Marasmiineae</taxon>
        <taxon>Omphalotaceae</taxon>
        <taxon>Gymnopus</taxon>
    </lineage>
</organism>
<evidence type="ECO:0000256" key="6">
    <source>
        <dbReference type="RuleBase" id="RU367058"/>
    </source>
</evidence>
<dbReference type="EMBL" id="ML769468">
    <property type="protein sequence ID" value="KAE9399569.1"/>
    <property type="molecule type" value="Genomic_DNA"/>
</dbReference>
<dbReference type="Proteomes" id="UP000799118">
    <property type="component" value="Unassembled WGS sequence"/>
</dbReference>
<feature type="domain" description="Carbohydrate kinase FGGY N-terminal" evidence="7">
    <location>
        <begin position="66"/>
        <end position="175"/>
    </location>
</feature>
<accession>A0A6A4HM84</accession>
<evidence type="ECO:0000313" key="10">
    <source>
        <dbReference type="Proteomes" id="UP000799118"/>
    </source>
</evidence>
<keyword evidence="4 6" id="KW-0418">Kinase</keyword>
<sequence length="467" mass="50707">MWLDAFELLAERMKQAGVDFDSIAAVSGAGQQHGSVFWSHQAEEALASLDPTQTLTSQLASKAFSLPRAPIWQDSSTTRECAEIEDAIGGPQSLADISGSRAYERFTGTQIARIRKVNPEAYQATSRISLVSSFMPSLFLGRIAPIEISDASGMNLMDVLTCKWNDSLLDICGGPELRSKLGPCIIAPFTGDNPATVVALSFPGDALLSLGTSTTFLLSIPPADSPPKRFTTSHLLSHPTTAPDAQIAMLCYKNGALAREQIRDRYADRDWSKYNTLVDGETAGCDGYMGLYFPLPEIIPDGLKGEFYFRTNESGAPIQIGENEVPRTCQPRMILESQFLSIRSRIAAILPPDAPPLQRLVVTGGSSANQTIRQLAADLFNMKVYISSTKEAAGMGGALLAKYSWWKQNGNSRGTFEEMSAMMGSEALGMKCVAEPREDVAMQYEALVAPYTTCEEQVVQAWATKNV</sequence>
<comment type="similarity">
    <text evidence="1 6">Belongs to the FGGY kinase family.</text>
</comment>
<name>A0A6A4HM84_9AGAR</name>
<dbReference type="Gene3D" id="3.30.420.40">
    <property type="match status" value="2"/>
</dbReference>